<dbReference type="EC" id="2.3.1.-" evidence="4"/>
<dbReference type="CDD" id="cd04301">
    <property type="entry name" value="NAT_SF"/>
    <property type="match status" value="1"/>
</dbReference>
<dbReference type="Gene3D" id="3.40.630.30">
    <property type="match status" value="1"/>
</dbReference>
<sequence>MSPSLHITLVSEAQREPLIDLLCELNAHYHPEAPAARALVREHAMLHLLAPSAPLQLLVASDAAGRLKGLAAYAWTYSLVSPEPERRQQCQLKELFVSAESRGQGLARALMAEPARRALAQGCQRIDWPVQAGNRQGLAFYASLGARQVEDRLSWRLDPAALCALSSCA</sequence>
<comment type="caution">
    <text evidence="4">The sequence shown here is derived from an EMBL/GenBank/DDBJ whole genome shotgun (WGS) entry which is preliminary data.</text>
</comment>
<dbReference type="InterPro" id="IPR050832">
    <property type="entry name" value="Bact_Acetyltransf"/>
</dbReference>
<feature type="domain" description="N-acetyltransferase" evidence="3">
    <location>
        <begin position="5"/>
        <end position="169"/>
    </location>
</feature>
<proteinExistence type="predicted"/>
<evidence type="ECO:0000256" key="2">
    <source>
        <dbReference type="ARBA" id="ARBA00023315"/>
    </source>
</evidence>
<keyword evidence="1 4" id="KW-0808">Transferase</keyword>
<evidence type="ECO:0000259" key="3">
    <source>
        <dbReference type="PROSITE" id="PS51186"/>
    </source>
</evidence>
<dbReference type="Pfam" id="PF00583">
    <property type="entry name" value="Acetyltransf_1"/>
    <property type="match status" value="1"/>
</dbReference>
<dbReference type="InterPro" id="IPR000182">
    <property type="entry name" value="GNAT_dom"/>
</dbReference>
<protein>
    <submittedName>
        <fullName evidence="4">GNAT family N-acetyltransferase</fullName>
        <ecNumber evidence="4">2.3.1.-</ecNumber>
    </submittedName>
</protein>
<dbReference type="Proteomes" id="UP001246372">
    <property type="component" value="Unassembled WGS sequence"/>
</dbReference>
<dbReference type="RefSeq" id="WP_315653181.1">
    <property type="nucleotide sequence ID" value="NZ_JAVXZY010000014.1"/>
</dbReference>
<evidence type="ECO:0000313" key="5">
    <source>
        <dbReference type="Proteomes" id="UP001246372"/>
    </source>
</evidence>
<dbReference type="EMBL" id="JAVXZY010000014">
    <property type="protein sequence ID" value="MDT9002284.1"/>
    <property type="molecule type" value="Genomic_DNA"/>
</dbReference>
<keyword evidence="5" id="KW-1185">Reference proteome</keyword>
<keyword evidence="2 4" id="KW-0012">Acyltransferase</keyword>
<name>A0ABU3PIA5_9BURK</name>
<evidence type="ECO:0000313" key="4">
    <source>
        <dbReference type="EMBL" id="MDT9002284.1"/>
    </source>
</evidence>
<dbReference type="PROSITE" id="PS51186">
    <property type="entry name" value="GNAT"/>
    <property type="match status" value="1"/>
</dbReference>
<dbReference type="PANTHER" id="PTHR43877">
    <property type="entry name" value="AMINOALKYLPHOSPHONATE N-ACETYLTRANSFERASE-RELATED-RELATED"/>
    <property type="match status" value="1"/>
</dbReference>
<dbReference type="GO" id="GO:0016746">
    <property type="term" value="F:acyltransferase activity"/>
    <property type="evidence" value="ECO:0007669"/>
    <property type="project" value="UniProtKB-KW"/>
</dbReference>
<dbReference type="SUPFAM" id="SSF55729">
    <property type="entry name" value="Acyl-CoA N-acyltransferases (Nat)"/>
    <property type="match status" value="1"/>
</dbReference>
<gene>
    <name evidence="4" type="ORF">RQP53_23590</name>
</gene>
<accession>A0ABU3PIA5</accession>
<evidence type="ECO:0000256" key="1">
    <source>
        <dbReference type="ARBA" id="ARBA00022679"/>
    </source>
</evidence>
<reference evidence="4" key="1">
    <citation type="submission" date="2023-09" db="EMBL/GenBank/DDBJ databases">
        <title>Paucibacter sp. APW11 Genome sequencing and assembly.</title>
        <authorList>
            <person name="Kim I."/>
        </authorList>
    </citation>
    <scope>NUCLEOTIDE SEQUENCE</scope>
    <source>
        <strain evidence="4">APW11</strain>
    </source>
</reference>
<organism evidence="4 5">
    <name type="scientific">Roseateles aquae</name>
    <dbReference type="NCBI Taxonomy" id="3077235"/>
    <lineage>
        <taxon>Bacteria</taxon>
        <taxon>Pseudomonadati</taxon>
        <taxon>Pseudomonadota</taxon>
        <taxon>Betaproteobacteria</taxon>
        <taxon>Burkholderiales</taxon>
        <taxon>Sphaerotilaceae</taxon>
        <taxon>Roseateles</taxon>
    </lineage>
</organism>
<dbReference type="InterPro" id="IPR016181">
    <property type="entry name" value="Acyl_CoA_acyltransferase"/>
</dbReference>